<feature type="region of interest" description="Disordered" evidence="5">
    <location>
        <begin position="22"/>
        <end position="47"/>
    </location>
</feature>
<evidence type="ECO:0000256" key="5">
    <source>
        <dbReference type="SAM" id="MobiDB-lite"/>
    </source>
</evidence>
<dbReference type="CDD" id="cd08029">
    <property type="entry name" value="LA_like_fungal"/>
    <property type="match status" value="1"/>
</dbReference>
<evidence type="ECO:0000256" key="3">
    <source>
        <dbReference type="ARBA" id="ARBA00023242"/>
    </source>
</evidence>
<evidence type="ECO:0000259" key="6">
    <source>
        <dbReference type="PROSITE" id="PS50102"/>
    </source>
</evidence>
<dbReference type="AlphaFoldDB" id="A0A9P8QC90"/>
<gene>
    <name evidence="8" type="ORF">WICPIJ_000610</name>
</gene>
<dbReference type="GO" id="GO:0006396">
    <property type="term" value="P:RNA processing"/>
    <property type="evidence" value="ECO:0007669"/>
    <property type="project" value="InterPro"/>
</dbReference>
<comment type="subcellular location">
    <subcellularLocation>
        <location evidence="1">Nucleus</location>
    </subcellularLocation>
</comment>
<organism evidence="8 9">
    <name type="scientific">Wickerhamomyces pijperi</name>
    <name type="common">Yeast</name>
    <name type="synonym">Pichia pijperi</name>
    <dbReference type="NCBI Taxonomy" id="599730"/>
    <lineage>
        <taxon>Eukaryota</taxon>
        <taxon>Fungi</taxon>
        <taxon>Dikarya</taxon>
        <taxon>Ascomycota</taxon>
        <taxon>Saccharomycotina</taxon>
        <taxon>Saccharomycetes</taxon>
        <taxon>Phaffomycetales</taxon>
        <taxon>Wickerhamomycetaceae</taxon>
        <taxon>Wickerhamomyces</taxon>
    </lineage>
</organism>
<accession>A0A9P8QC90</accession>
<evidence type="ECO:0000313" key="9">
    <source>
        <dbReference type="Proteomes" id="UP000774326"/>
    </source>
</evidence>
<evidence type="ECO:0000259" key="7">
    <source>
        <dbReference type="PROSITE" id="PS50961"/>
    </source>
</evidence>
<dbReference type="InterPro" id="IPR006630">
    <property type="entry name" value="La_HTH"/>
</dbReference>
<dbReference type="GO" id="GO:0003729">
    <property type="term" value="F:mRNA binding"/>
    <property type="evidence" value="ECO:0007669"/>
    <property type="project" value="TreeGrafter"/>
</dbReference>
<evidence type="ECO:0000313" key="8">
    <source>
        <dbReference type="EMBL" id="KAH3688397.1"/>
    </source>
</evidence>
<dbReference type="InterPro" id="IPR000504">
    <property type="entry name" value="RRM_dom"/>
</dbReference>
<dbReference type="SUPFAM" id="SSF54928">
    <property type="entry name" value="RNA-binding domain, RBD"/>
    <property type="match status" value="1"/>
</dbReference>
<dbReference type="GO" id="GO:1990904">
    <property type="term" value="C:ribonucleoprotein complex"/>
    <property type="evidence" value="ECO:0007669"/>
    <property type="project" value="InterPro"/>
</dbReference>
<keyword evidence="9" id="KW-1185">Reference proteome</keyword>
<comment type="caution">
    <text evidence="8">The sequence shown here is derived from an EMBL/GenBank/DDBJ whole genome shotgun (WGS) entry which is preliminary data.</text>
</comment>
<feature type="compositionally biased region" description="Basic residues" evidence="5">
    <location>
        <begin position="238"/>
        <end position="256"/>
    </location>
</feature>
<dbReference type="Pfam" id="PF00076">
    <property type="entry name" value="RRM_1"/>
    <property type="match status" value="1"/>
</dbReference>
<dbReference type="PANTHER" id="PTHR22792:SF140">
    <property type="entry name" value="ACHILLES, ISOFORM A"/>
    <property type="match status" value="1"/>
</dbReference>
<reference evidence="8" key="1">
    <citation type="journal article" date="2021" name="Open Biol.">
        <title>Shared evolutionary footprints suggest mitochondrial oxidative damage underlies multiple complex I losses in fungi.</title>
        <authorList>
            <person name="Schikora-Tamarit M.A."/>
            <person name="Marcet-Houben M."/>
            <person name="Nosek J."/>
            <person name="Gabaldon T."/>
        </authorList>
    </citation>
    <scope>NUCLEOTIDE SEQUENCE</scope>
    <source>
        <strain evidence="8">CBS2887</strain>
    </source>
</reference>
<sequence length="256" mass="29779">MSEVENKPVEAAVEPVVEKVEEAKPEEAVAAPAATEEAAVEEEQKHTPEEVLKQVEFYFSDTNLPKDKFLWRTVQSNEQGWVSINTIAGFNRMKKFRPISFIVDSLKKSELLEVSENGEMLKRKTPILEPKENEKTLRFQKSVYIKGFGEETETIRDEIENWLAQYGPTNEVRLRRDDDKKFKSSVFVEFKNLEDAQKFLEITPKPKFNDAELLIMSKPAYVEMKAQNSNFGGDKQNNYKRKKFNGFKSQKRQRRD</sequence>
<protein>
    <recommendedName>
        <fullName evidence="10">HTH La-type RNA-binding domain-containing protein</fullName>
    </recommendedName>
</protein>
<evidence type="ECO:0000256" key="2">
    <source>
        <dbReference type="ARBA" id="ARBA00022884"/>
    </source>
</evidence>
<dbReference type="EMBL" id="JAEUBG010000350">
    <property type="protein sequence ID" value="KAH3688397.1"/>
    <property type="molecule type" value="Genomic_DNA"/>
</dbReference>
<dbReference type="CDD" id="cd12291">
    <property type="entry name" value="RRM1_La"/>
    <property type="match status" value="1"/>
</dbReference>
<feature type="domain" description="RRM" evidence="6">
    <location>
        <begin position="141"/>
        <end position="227"/>
    </location>
</feature>
<dbReference type="SUPFAM" id="SSF46785">
    <property type="entry name" value="Winged helix' DNA-binding domain"/>
    <property type="match status" value="1"/>
</dbReference>
<feature type="region of interest" description="Disordered" evidence="5">
    <location>
        <begin position="228"/>
        <end position="256"/>
    </location>
</feature>
<dbReference type="Gene3D" id="1.10.10.10">
    <property type="entry name" value="Winged helix-like DNA-binding domain superfamily/Winged helix DNA-binding domain"/>
    <property type="match status" value="1"/>
</dbReference>
<dbReference type="InterPro" id="IPR002344">
    <property type="entry name" value="Lupus_La"/>
</dbReference>
<dbReference type="Gene3D" id="3.30.70.330">
    <property type="match status" value="1"/>
</dbReference>
<dbReference type="PANTHER" id="PTHR22792">
    <property type="entry name" value="LUPUS LA PROTEIN-RELATED"/>
    <property type="match status" value="1"/>
</dbReference>
<dbReference type="PROSITE" id="PS50102">
    <property type="entry name" value="RRM"/>
    <property type="match status" value="1"/>
</dbReference>
<dbReference type="InterPro" id="IPR012677">
    <property type="entry name" value="Nucleotide-bd_a/b_plait_sf"/>
</dbReference>
<evidence type="ECO:0000256" key="1">
    <source>
        <dbReference type="ARBA" id="ARBA00004123"/>
    </source>
</evidence>
<dbReference type="PROSITE" id="PS50961">
    <property type="entry name" value="HTH_LA"/>
    <property type="match status" value="1"/>
</dbReference>
<dbReference type="Pfam" id="PF05383">
    <property type="entry name" value="La"/>
    <property type="match status" value="1"/>
</dbReference>
<evidence type="ECO:0000256" key="4">
    <source>
        <dbReference type="PROSITE-ProRule" id="PRU00332"/>
    </source>
</evidence>
<name>A0A9P8QC90_WICPI</name>
<evidence type="ECO:0008006" key="10">
    <source>
        <dbReference type="Google" id="ProtNLM"/>
    </source>
</evidence>
<feature type="domain" description="HTH La-type RNA-binding" evidence="7">
    <location>
        <begin position="41"/>
        <end position="133"/>
    </location>
</feature>
<dbReference type="InterPro" id="IPR045180">
    <property type="entry name" value="La_dom_prot"/>
</dbReference>
<dbReference type="SMART" id="SM00360">
    <property type="entry name" value="RRM"/>
    <property type="match status" value="1"/>
</dbReference>
<dbReference type="PRINTS" id="PR00302">
    <property type="entry name" value="LUPUSLA"/>
</dbReference>
<reference evidence="8" key="2">
    <citation type="submission" date="2021-01" db="EMBL/GenBank/DDBJ databases">
        <authorList>
            <person name="Schikora-Tamarit M.A."/>
        </authorList>
    </citation>
    <scope>NUCLEOTIDE SEQUENCE</scope>
    <source>
        <strain evidence="8">CBS2887</strain>
    </source>
</reference>
<feature type="compositionally biased region" description="Low complexity" evidence="5">
    <location>
        <begin position="28"/>
        <end position="37"/>
    </location>
</feature>
<dbReference type="GO" id="GO:0005634">
    <property type="term" value="C:nucleus"/>
    <property type="evidence" value="ECO:0007669"/>
    <property type="project" value="UniProtKB-SubCell"/>
</dbReference>
<dbReference type="OrthoDB" id="439993at2759"/>
<dbReference type="InterPro" id="IPR036388">
    <property type="entry name" value="WH-like_DNA-bd_sf"/>
</dbReference>
<keyword evidence="2 4" id="KW-0694">RNA-binding</keyword>
<dbReference type="Proteomes" id="UP000774326">
    <property type="component" value="Unassembled WGS sequence"/>
</dbReference>
<dbReference type="SMART" id="SM00715">
    <property type="entry name" value="LA"/>
    <property type="match status" value="1"/>
</dbReference>
<dbReference type="InterPro" id="IPR035979">
    <property type="entry name" value="RBD_domain_sf"/>
</dbReference>
<proteinExistence type="predicted"/>
<dbReference type="InterPro" id="IPR036390">
    <property type="entry name" value="WH_DNA-bd_sf"/>
</dbReference>
<keyword evidence="3" id="KW-0539">Nucleus</keyword>